<dbReference type="EMBL" id="JBHPKH010000005">
    <property type="protein sequence ID" value="MFC1572161.1"/>
    <property type="molecule type" value="Genomic_DNA"/>
</dbReference>
<evidence type="ECO:0000259" key="2">
    <source>
        <dbReference type="Pfam" id="PF14321"/>
    </source>
</evidence>
<gene>
    <name evidence="3" type="ORF">ACFL6M_01055</name>
</gene>
<evidence type="ECO:0000313" key="3">
    <source>
        <dbReference type="EMBL" id="MFC1572161.1"/>
    </source>
</evidence>
<comment type="caution">
    <text evidence="3">The sequence shown here is derived from an EMBL/GenBank/DDBJ whole genome shotgun (WGS) entry which is preliminary data.</text>
</comment>
<dbReference type="Pfam" id="PF14321">
    <property type="entry name" value="DUF4382"/>
    <property type="match status" value="1"/>
</dbReference>
<feature type="chain" id="PRO_5045926564" evidence="1">
    <location>
        <begin position="29"/>
        <end position="206"/>
    </location>
</feature>
<proteinExistence type="predicted"/>
<dbReference type="InterPro" id="IPR025491">
    <property type="entry name" value="DUF4382"/>
</dbReference>
<evidence type="ECO:0000256" key="1">
    <source>
        <dbReference type="SAM" id="SignalP"/>
    </source>
</evidence>
<dbReference type="PROSITE" id="PS51257">
    <property type="entry name" value="PROKAR_LIPOPROTEIN"/>
    <property type="match status" value="1"/>
</dbReference>
<sequence length="206" mass="21881">MNALRCSILCICVLLAILAISCSDSSVAPKESGGEATLRIVLTDEPTDLLDSAMVTISRVYLVPGGADSAFVDLLPDTDPPMTYDLLTLQDGVEAFLAEKPVPADSFAQLRLVVDEATVSLADGYMFRDGTTSSTLHVPSGQQSGIKVHLAEPIVVTGDSMLVVVVDFDVNDNFVIQGNPDAPAGIQGILFTPVLKEKGRRTEDEE</sequence>
<reference evidence="3 4" key="1">
    <citation type="submission" date="2024-09" db="EMBL/GenBank/DDBJ databases">
        <authorList>
            <person name="D'Angelo T."/>
        </authorList>
    </citation>
    <scope>NUCLEOTIDE SEQUENCE [LARGE SCALE GENOMIC DNA]</scope>
    <source>
        <strain evidence="3">SAG AM-320-E07</strain>
    </source>
</reference>
<keyword evidence="4" id="KW-1185">Reference proteome</keyword>
<keyword evidence="1" id="KW-0732">Signal</keyword>
<name>A0ABV6YJ51_UNCEI</name>
<protein>
    <submittedName>
        <fullName evidence="3">DUF4382 domain-containing protein</fullName>
    </submittedName>
</protein>
<feature type="signal peptide" evidence="1">
    <location>
        <begin position="1"/>
        <end position="28"/>
    </location>
</feature>
<evidence type="ECO:0000313" key="4">
    <source>
        <dbReference type="Proteomes" id="UP001593833"/>
    </source>
</evidence>
<feature type="domain" description="DUF4382" evidence="2">
    <location>
        <begin position="36"/>
        <end position="179"/>
    </location>
</feature>
<organism evidence="3 4">
    <name type="scientific">Eiseniibacteriota bacterium</name>
    <dbReference type="NCBI Taxonomy" id="2212470"/>
    <lineage>
        <taxon>Bacteria</taxon>
        <taxon>Candidatus Eiseniibacteriota</taxon>
    </lineage>
</organism>
<dbReference type="Proteomes" id="UP001593833">
    <property type="component" value="Unassembled WGS sequence"/>
</dbReference>
<accession>A0ABV6YJ51</accession>